<feature type="compositionally biased region" description="Polar residues" evidence="1">
    <location>
        <begin position="1"/>
        <end position="15"/>
    </location>
</feature>
<dbReference type="PANTHER" id="PTHR38700:SF1">
    <property type="entry name" value="PH DOMAIN-CONTAINING PROTEIN"/>
    <property type="match status" value="1"/>
</dbReference>
<dbReference type="InterPro" id="IPR001849">
    <property type="entry name" value="PH_domain"/>
</dbReference>
<evidence type="ECO:0000256" key="1">
    <source>
        <dbReference type="SAM" id="MobiDB-lite"/>
    </source>
</evidence>
<feature type="compositionally biased region" description="Polar residues" evidence="1">
    <location>
        <begin position="120"/>
        <end position="141"/>
    </location>
</feature>
<feature type="compositionally biased region" description="Low complexity" evidence="1">
    <location>
        <begin position="255"/>
        <end position="265"/>
    </location>
</feature>
<feature type="region of interest" description="Disordered" evidence="1">
    <location>
        <begin position="920"/>
        <end position="940"/>
    </location>
</feature>
<evidence type="ECO:0000313" key="3">
    <source>
        <dbReference type="EMBL" id="KAF7512793.1"/>
    </source>
</evidence>
<feature type="compositionally biased region" description="Basic and acidic residues" evidence="1">
    <location>
        <begin position="267"/>
        <end position="278"/>
    </location>
</feature>
<feature type="compositionally biased region" description="Polar residues" evidence="1">
    <location>
        <begin position="279"/>
        <end position="301"/>
    </location>
</feature>
<feature type="compositionally biased region" description="Basic and acidic residues" evidence="1">
    <location>
        <begin position="924"/>
        <end position="940"/>
    </location>
</feature>
<feature type="region of interest" description="Disordered" evidence="1">
    <location>
        <begin position="763"/>
        <end position="802"/>
    </location>
</feature>
<dbReference type="OrthoDB" id="6235964at2759"/>
<dbReference type="InterPro" id="IPR029071">
    <property type="entry name" value="Ubiquitin-like_domsf"/>
</dbReference>
<feature type="region of interest" description="Disordered" evidence="1">
    <location>
        <begin position="1"/>
        <end position="349"/>
    </location>
</feature>
<dbReference type="Gene3D" id="3.10.20.90">
    <property type="entry name" value="Phosphatidylinositol 3-kinase Catalytic Subunit, Chain A, domain 1"/>
    <property type="match status" value="1"/>
</dbReference>
<feature type="compositionally biased region" description="Basic and acidic residues" evidence="1">
    <location>
        <begin position="199"/>
        <end position="243"/>
    </location>
</feature>
<dbReference type="Gene3D" id="2.30.29.30">
    <property type="entry name" value="Pleckstrin-homology domain (PH domain)/Phosphotyrosine-binding domain (PTB)"/>
    <property type="match status" value="1"/>
</dbReference>
<dbReference type="Pfam" id="PF00169">
    <property type="entry name" value="PH"/>
    <property type="match status" value="1"/>
</dbReference>
<accession>A0A8H7APE2</accession>
<dbReference type="EMBL" id="JAACFV010000010">
    <property type="protein sequence ID" value="KAF7512793.1"/>
    <property type="molecule type" value="Genomic_DNA"/>
</dbReference>
<feature type="region of interest" description="Disordered" evidence="1">
    <location>
        <begin position="676"/>
        <end position="748"/>
    </location>
</feature>
<protein>
    <recommendedName>
        <fullName evidence="2">PH domain-containing protein</fullName>
    </recommendedName>
</protein>
<dbReference type="AlphaFoldDB" id="A0A8H7APE2"/>
<comment type="caution">
    <text evidence="3">The sequence shown here is derived from an EMBL/GenBank/DDBJ whole genome shotgun (WGS) entry which is preliminary data.</text>
</comment>
<gene>
    <name evidence="3" type="ORF">GJ744_000360</name>
</gene>
<feature type="compositionally biased region" description="Polar residues" evidence="1">
    <location>
        <begin position="44"/>
        <end position="56"/>
    </location>
</feature>
<keyword evidence="4" id="KW-1185">Reference proteome</keyword>
<dbReference type="Proteomes" id="UP000606974">
    <property type="component" value="Unassembled WGS sequence"/>
</dbReference>
<dbReference type="SUPFAM" id="SSF54236">
    <property type="entry name" value="Ubiquitin-like"/>
    <property type="match status" value="1"/>
</dbReference>
<feature type="compositionally biased region" description="Polar residues" evidence="1">
    <location>
        <begin position="189"/>
        <end position="198"/>
    </location>
</feature>
<dbReference type="InterPro" id="IPR011993">
    <property type="entry name" value="PH-like_dom_sf"/>
</dbReference>
<evidence type="ECO:0000313" key="4">
    <source>
        <dbReference type="Proteomes" id="UP000606974"/>
    </source>
</evidence>
<feature type="compositionally biased region" description="Pro residues" evidence="1">
    <location>
        <begin position="65"/>
        <end position="78"/>
    </location>
</feature>
<dbReference type="PANTHER" id="PTHR38700">
    <property type="entry name" value="YALI0E22418P"/>
    <property type="match status" value="1"/>
</dbReference>
<organism evidence="3 4">
    <name type="scientific">Endocarpon pusillum</name>
    <dbReference type="NCBI Taxonomy" id="364733"/>
    <lineage>
        <taxon>Eukaryota</taxon>
        <taxon>Fungi</taxon>
        <taxon>Dikarya</taxon>
        <taxon>Ascomycota</taxon>
        <taxon>Pezizomycotina</taxon>
        <taxon>Eurotiomycetes</taxon>
        <taxon>Chaetothyriomycetidae</taxon>
        <taxon>Verrucariales</taxon>
        <taxon>Verrucariaceae</taxon>
        <taxon>Endocarpon</taxon>
    </lineage>
</organism>
<name>A0A8H7APE2_9EURO</name>
<feature type="domain" description="PH" evidence="2">
    <location>
        <begin position="522"/>
        <end position="620"/>
    </location>
</feature>
<dbReference type="SUPFAM" id="SSF50729">
    <property type="entry name" value="PH domain-like"/>
    <property type="match status" value="1"/>
</dbReference>
<feature type="compositionally biased region" description="Basic and acidic residues" evidence="1">
    <location>
        <begin position="697"/>
        <end position="710"/>
    </location>
</feature>
<evidence type="ECO:0000259" key="2">
    <source>
        <dbReference type="Pfam" id="PF00169"/>
    </source>
</evidence>
<feature type="region of interest" description="Disordered" evidence="1">
    <location>
        <begin position="857"/>
        <end position="904"/>
    </location>
</feature>
<sequence length="992" mass="109890">MMTTETQTIPQSHSAPAQKFSRYRSVRQAATTQAPPPPAMAQLSRHSQNESIQRSMSRYRKPPSKPDPFSSPPVPGPTAKPSRIPQSHSASLAALTGEPCPEDQEFPNSTASKYVPSRPRQYSSPRNATSPRKNNALQETPLTRRAPSTEETAQPRQLSWEAICDLRAKPQPPPSFARREDCEMPVAQNEHSTPVKTRQSAEREAKLEKRRLIATEERKRLEDVRTKQQELNKTDYQAQEKARPSMVQQRDQHQRAASGRAAGARAAKKESLDLRRGDSVQQRLGSFTRNASAISFGNGSMQDPLASQKAREPLSQPRQSSDAPTSKPAPPNHIVPAPWVDAPVSKPSPSNHIVPAPWVDAPVSKPSVTQSYNAGAAQWIDAPISRPAPQQDGPVVVPQYDAPVSAVNAGERHVLVKCNASSLTLPVTPSTTPKDIIHSASLSMSEPIDPSRSKLVESFTQLGLERPLRNYEHVRDVMNSWDYDAQNSFIILPLGNDVHDDQLDLAVVPKQQPGDTSVYMYHSQRPKTWDKRWMTLRPDGQVTMAKRQGQETCNICHLTDFDIYTPTHRQQTKRIKPPRKLCFAIKSQEKSNMFLDGANFVHFFATGDRTVAKEWYKAVQGWRSWYLVNVLGEGQTSKRASMINNSVRPAIAKTQRRASIDAATYRPASFKPALDLDHDGLNLSDSSPAPRASKSADVFHARKNPSRDRAPPPSAFLNRLSKDAESGAPTTNQQRMPSIAKGPVPGEGQDSTFAPTGLLGRTYSQRQRAQRDREITGGRTRSMASVEPPTGLTRKASTKSVRQMPKPLIDLTPQYQEPPQHVKKGRAVIPERGQPLVDVATGLDLPPGAIMTPSATTWRRPAAQSPPRENLGRPRGKSMNTERRRMSIDGNRPRPSMDTGRPQMNDNGGFMQGGLLARTQSKRAQGDRWTGHGVKTGDRNAADKPMIELQPQNQFADGSLLRQLEAHVGVDEPVIDREKRREERVRVGEGVS</sequence>
<reference evidence="3" key="1">
    <citation type="submission" date="2020-02" db="EMBL/GenBank/DDBJ databases">
        <authorList>
            <person name="Palmer J.M."/>
        </authorList>
    </citation>
    <scope>NUCLEOTIDE SEQUENCE</scope>
    <source>
        <strain evidence="3">EPUS1.4</strain>
        <tissue evidence="3">Thallus</tissue>
    </source>
</reference>
<proteinExistence type="predicted"/>